<accession>A0A4U7JCL4</accession>
<protein>
    <submittedName>
        <fullName evidence="10">Acyl-ACP thioesterase</fullName>
    </submittedName>
</protein>
<keyword evidence="6" id="KW-0443">Lipid metabolism</keyword>
<dbReference type="PANTHER" id="PTHR31727:SF6">
    <property type="entry name" value="OLEOYL-ACYL CARRIER PROTEIN THIOESTERASE 1, CHLOROPLASTIC"/>
    <property type="match status" value="1"/>
</dbReference>
<organism evidence="10 11">
    <name type="scientific">Ruminiclostridium herbifermentans</name>
    <dbReference type="NCBI Taxonomy" id="2488810"/>
    <lineage>
        <taxon>Bacteria</taxon>
        <taxon>Bacillati</taxon>
        <taxon>Bacillota</taxon>
        <taxon>Clostridia</taxon>
        <taxon>Eubacteriales</taxon>
        <taxon>Oscillospiraceae</taxon>
        <taxon>Ruminiclostridium</taxon>
    </lineage>
</organism>
<dbReference type="InterPro" id="IPR045023">
    <property type="entry name" value="FATA/B"/>
</dbReference>
<evidence type="ECO:0000256" key="6">
    <source>
        <dbReference type="ARBA" id="ARBA00023098"/>
    </source>
</evidence>
<keyword evidence="3" id="KW-0378">Hydrolase</keyword>
<dbReference type="OrthoDB" id="9801517at2"/>
<dbReference type="EMBL" id="CP061336">
    <property type="protein sequence ID" value="QNU67749.1"/>
    <property type="molecule type" value="Genomic_DNA"/>
</dbReference>
<dbReference type="CDD" id="cd00586">
    <property type="entry name" value="4HBT"/>
    <property type="match status" value="1"/>
</dbReference>
<dbReference type="Pfam" id="PF01643">
    <property type="entry name" value="Acyl-ACP_TE"/>
    <property type="match status" value="1"/>
</dbReference>
<evidence type="ECO:0000256" key="4">
    <source>
        <dbReference type="ARBA" id="ARBA00022832"/>
    </source>
</evidence>
<proteinExistence type="inferred from homology"/>
<evidence type="ECO:0000256" key="7">
    <source>
        <dbReference type="ARBA" id="ARBA00023160"/>
    </source>
</evidence>
<evidence type="ECO:0000256" key="2">
    <source>
        <dbReference type="ARBA" id="ARBA00022516"/>
    </source>
</evidence>
<evidence type="ECO:0000313" key="11">
    <source>
        <dbReference type="Proteomes" id="UP000306409"/>
    </source>
</evidence>
<dbReference type="Gene3D" id="3.10.129.10">
    <property type="entry name" value="Hotdog Thioesterase"/>
    <property type="match status" value="2"/>
</dbReference>
<evidence type="ECO:0000256" key="3">
    <source>
        <dbReference type="ARBA" id="ARBA00022801"/>
    </source>
</evidence>
<sequence length="253" mass="29566">MEPLYVFEKNYNVTYGDSDYYKRLKISSLFNFIQDVAGLHTKHMGIGIDDISKEHGLAWVIVRIMVDIIRIPIWNEEICIETWPATQKKVEFERDFCVKDKNGNILINVISSWVLMDIAKREIIKTDSTNIKHPPLIKERAINRRMTKLRPNGELIFVYNKKISYSDIDINGHMNNSKYIDFIADCFTMEKHCEYKVENLQVNYICEALAGDVINFYKDVSQLESGIVYVEGANTEKDKVYFKACIKVRRNNE</sequence>
<keyword evidence="5" id="KW-0809">Transit peptide</keyword>
<evidence type="ECO:0000259" key="8">
    <source>
        <dbReference type="Pfam" id="PF01643"/>
    </source>
</evidence>
<keyword evidence="11" id="KW-1185">Reference proteome</keyword>
<evidence type="ECO:0000256" key="5">
    <source>
        <dbReference type="ARBA" id="ARBA00022946"/>
    </source>
</evidence>
<feature type="domain" description="Acyl-ACP thioesterase N-terminal hotdog" evidence="8">
    <location>
        <begin position="5"/>
        <end position="125"/>
    </location>
</feature>
<dbReference type="InterPro" id="IPR002864">
    <property type="entry name" value="Acyl-ACP_thioesterase_NHD"/>
</dbReference>
<dbReference type="SUPFAM" id="SSF54637">
    <property type="entry name" value="Thioesterase/thiol ester dehydrase-isomerase"/>
    <property type="match status" value="2"/>
</dbReference>
<dbReference type="PANTHER" id="PTHR31727">
    <property type="entry name" value="OLEOYL-ACYL CARRIER PROTEIN THIOESTERASE 1, CHLOROPLASTIC"/>
    <property type="match status" value="1"/>
</dbReference>
<evidence type="ECO:0000259" key="9">
    <source>
        <dbReference type="Pfam" id="PF20791"/>
    </source>
</evidence>
<reference evidence="10 11" key="1">
    <citation type="submission" date="2020-09" db="EMBL/GenBank/DDBJ databases">
        <title>Characterization and genome sequencing of Ruminiclostridium sp. nov. MA18.</title>
        <authorList>
            <person name="Rettenmaier R."/>
            <person name="Kowollik M.-L."/>
            <person name="Liebl W."/>
            <person name="Zverlov V."/>
        </authorList>
    </citation>
    <scope>NUCLEOTIDE SEQUENCE [LARGE SCALE GENOMIC DNA]</scope>
    <source>
        <strain evidence="10 11">MA18</strain>
    </source>
</reference>
<dbReference type="RefSeq" id="WP_137698175.1">
    <property type="nucleotide sequence ID" value="NZ_CP061336.1"/>
</dbReference>
<name>A0A4U7JCL4_9FIRM</name>
<comment type="similarity">
    <text evidence="1">Belongs to the acyl-ACP thioesterase family.</text>
</comment>
<keyword evidence="7" id="KW-0275">Fatty acid biosynthesis</keyword>
<dbReference type="Proteomes" id="UP000306409">
    <property type="component" value="Chromosome"/>
</dbReference>
<dbReference type="KEGG" id="rher:EHE19_004605"/>
<feature type="domain" description="Acyl-ACP thioesterase-like C-terminal" evidence="9">
    <location>
        <begin position="162"/>
        <end position="227"/>
    </location>
</feature>
<keyword evidence="2" id="KW-0444">Lipid biosynthesis</keyword>
<dbReference type="GO" id="GO:0000036">
    <property type="term" value="F:acyl carrier activity"/>
    <property type="evidence" value="ECO:0007669"/>
    <property type="project" value="TreeGrafter"/>
</dbReference>
<evidence type="ECO:0000313" key="10">
    <source>
        <dbReference type="EMBL" id="QNU67749.1"/>
    </source>
</evidence>
<evidence type="ECO:0000256" key="1">
    <source>
        <dbReference type="ARBA" id="ARBA00006500"/>
    </source>
</evidence>
<dbReference type="GO" id="GO:0016297">
    <property type="term" value="F:fatty acyl-[ACP] hydrolase activity"/>
    <property type="evidence" value="ECO:0007669"/>
    <property type="project" value="InterPro"/>
</dbReference>
<dbReference type="InterPro" id="IPR049427">
    <property type="entry name" value="Acyl-ACP_TE_C"/>
</dbReference>
<keyword evidence="4" id="KW-0276">Fatty acid metabolism</keyword>
<dbReference type="AlphaFoldDB" id="A0A4U7JCL4"/>
<dbReference type="InterPro" id="IPR029069">
    <property type="entry name" value="HotDog_dom_sf"/>
</dbReference>
<gene>
    <name evidence="10" type="ORF">EHE19_004605</name>
</gene>
<dbReference type="Pfam" id="PF20791">
    <property type="entry name" value="Acyl-ACP_TE_C"/>
    <property type="match status" value="1"/>
</dbReference>